<dbReference type="Pfam" id="PF04055">
    <property type="entry name" value="Radical_SAM"/>
    <property type="match status" value="1"/>
</dbReference>
<keyword evidence="5" id="KW-0479">Metal-binding</keyword>
<dbReference type="InterPro" id="IPR007197">
    <property type="entry name" value="rSAM"/>
</dbReference>
<keyword evidence="4" id="KW-0949">S-adenosyl-L-methionine</keyword>
<dbReference type="SMART" id="SM00729">
    <property type="entry name" value="Elp3"/>
    <property type="match status" value="1"/>
</dbReference>
<evidence type="ECO:0000259" key="8">
    <source>
        <dbReference type="PROSITE" id="PS51332"/>
    </source>
</evidence>
<name>A0A842IK15_9FLAO</name>
<dbReference type="PANTHER" id="PTHR43409">
    <property type="entry name" value="ANAEROBIC MAGNESIUM-PROTOPORPHYRIN IX MONOMETHYL ESTER CYCLASE-RELATED"/>
    <property type="match status" value="1"/>
</dbReference>
<dbReference type="InterPro" id="IPR023404">
    <property type="entry name" value="rSAM_horseshoe"/>
</dbReference>
<keyword evidence="7" id="KW-0411">Iron-sulfur</keyword>
<evidence type="ECO:0000256" key="3">
    <source>
        <dbReference type="ARBA" id="ARBA00022679"/>
    </source>
</evidence>
<dbReference type="SFLD" id="SFLDS00029">
    <property type="entry name" value="Radical_SAM"/>
    <property type="match status" value="1"/>
</dbReference>
<dbReference type="GO" id="GO:0031419">
    <property type="term" value="F:cobalamin binding"/>
    <property type="evidence" value="ECO:0007669"/>
    <property type="project" value="InterPro"/>
</dbReference>
<sequence length="459" mass="52797">MSILLTHTYYIYEDVKEQSIMRPYAPLGLLYISAYLNEHKVENHVFDSTFYSKEEQLNFIREKQPKVVAIYTNLMTKINVIKLIKTLKSDGQYGFPKVILGGPDITYNCENYLNTGADFLIIGEGEQTTLELYCAIFKNEDYSNITGVAYLDKGNVIKTAPRVKMKDLSELPLPNREAIPVEKYLDTWKTNHGMSSMTVSTQRGCPYTCKWCSTAVYGQSYRRRPAEMVAKELRLLKDTYNPDSIWFVDDVFTVSHKWVKSFHEEVIRQDAIIPFECITRAERLNDEVLQLLKEAGCYRIWIGAESGSQKIIDAMDRRVDVDVVKTAIQKTNNLGIETGTFIMVGYPGEDEKDINQTINYLKAANPTHFTITVAYPIKGTSLYTDIEDKITVQPNWETSTDRDIDFKRTYSRKFYDYAVRKVVNEVNYSKEKTGKKNIKKMISFKLKSTLAGTLMKLSK</sequence>
<dbReference type="AlphaFoldDB" id="A0A842IK15"/>
<evidence type="ECO:0000256" key="6">
    <source>
        <dbReference type="ARBA" id="ARBA00023004"/>
    </source>
</evidence>
<feature type="domain" description="B12-binding" evidence="8">
    <location>
        <begin position="1"/>
        <end position="143"/>
    </location>
</feature>
<dbReference type="RefSeq" id="WP_185787354.1">
    <property type="nucleotide sequence ID" value="NZ_JACLCP010000001.1"/>
</dbReference>
<dbReference type="GO" id="GO:0003824">
    <property type="term" value="F:catalytic activity"/>
    <property type="evidence" value="ECO:0007669"/>
    <property type="project" value="InterPro"/>
</dbReference>
<dbReference type="PROSITE" id="PS51918">
    <property type="entry name" value="RADICAL_SAM"/>
    <property type="match status" value="1"/>
</dbReference>
<keyword evidence="11" id="KW-1185">Reference proteome</keyword>
<dbReference type="GO" id="GO:0051539">
    <property type="term" value="F:4 iron, 4 sulfur cluster binding"/>
    <property type="evidence" value="ECO:0007669"/>
    <property type="project" value="UniProtKB-KW"/>
</dbReference>
<dbReference type="InterPro" id="IPR034466">
    <property type="entry name" value="Methyltransferase_Class_B"/>
</dbReference>
<dbReference type="GO" id="GO:0046872">
    <property type="term" value="F:metal ion binding"/>
    <property type="evidence" value="ECO:0007669"/>
    <property type="project" value="UniProtKB-KW"/>
</dbReference>
<dbReference type="CDD" id="cd02068">
    <property type="entry name" value="radical_SAM_B12_BD"/>
    <property type="match status" value="1"/>
</dbReference>
<comment type="cofactor">
    <cofactor evidence="1">
        <name>[4Fe-4S] cluster</name>
        <dbReference type="ChEBI" id="CHEBI:49883"/>
    </cofactor>
</comment>
<protein>
    <submittedName>
        <fullName evidence="10">B12-binding domain-containing radical SAM protein</fullName>
    </submittedName>
</protein>
<dbReference type="SUPFAM" id="SSF102114">
    <property type="entry name" value="Radical SAM enzymes"/>
    <property type="match status" value="1"/>
</dbReference>
<dbReference type="InterPro" id="IPR051198">
    <property type="entry name" value="BchE-like"/>
</dbReference>
<evidence type="ECO:0000256" key="1">
    <source>
        <dbReference type="ARBA" id="ARBA00001966"/>
    </source>
</evidence>
<dbReference type="InterPro" id="IPR058240">
    <property type="entry name" value="rSAM_sf"/>
</dbReference>
<dbReference type="CDD" id="cd01335">
    <property type="entry name" value="Radical_SAM"/>
    <property type="match status" value="1"/>
</dbReference>
<dbReference type="Gene3D" id="3.40.50.280">
    <property type="entry name" value="Cobalamin-binding domain"/>
    <property type="match status" value="1"/>
</dbReference>
<accession>A0A842IK15</accession>
<gene>
    <name evidence="10" type="ORF">H7F21_00880</name>
</gene>
<dbReference type="GO" id="GO:0005829">
    <property type="term" value="C:cytosol"/>
    <property type="evidence" value="ECO:0007669"/>
    <property type="project" value="TreeGrafter"/>
</dbReference>
<dbReference type="PANTHER" id="PTHR43409:SF7">
    <property type="entry name" value="BLL1977 PROTEIN"/>
    <property type="match status" value="1"/>
</dbReference>
<keyword evidence="6" id="KW-0408">Iron</keyword>
<dbReference type="EMBL" id="JACLCP010000001">
    <property type="protein sequence ID" value="MBC2843632.1"/>
    <property type="molecule type" value="Genomic_DNA"/>
</dbReference>
<evidence type="ECO:0000313" key="11">
    <source>
        <dbReference type="Proteomes" id="UP000533900"/>
    </source>
</evidence>
<dbReference type="InterPro" id="IPR006158">
    <property type="entry name" value="Cobalamin-bd"/>
</dbReference>
<dbReference type="Proteomes" id="UP000533900">
    <property type="component" value="Unassembled WGS sequence"/>
</dbReference>
<evidence type="ECO:0000256" key="7">
    <source>
        <dbReference type="ARBA" id="ARBA00023014"/>
    </source>
</evidence>
<proteinExistence type="predicted"/>
<dbReference type="SFLD" id="SFLDG01123">
    <property type="entry name" value="methyltransferase_(Class_B)"/>
    <property type="match status" value="1"/>
</dbReference>
<keyword evidence="2" id="KW-0489">Methyltransferase</keyword>
<evidence type="ECO:0000256" key="4">
    <source>
        <dbReference type="ARBA" id="ARBA00022691"/>
    </source>
</evidence>
<organism evidence="10 11">
    <name type="scientific">Winogradskyella flava</name>
    <dbReference type="NCBI Taxonomy" id="1884876"/>
    <lineage>
        <taxon>Bacteria</taxon>
        <taxon>Pseudomonadati</taxon>
        <taxon>Bacteroidota</taxon>
        <taxon>Flavobacteriia</taxon>
        <taxon>Flavobacteriales</taxon>
        <taxon>Flavobacteriaceae</taxon>
        <taxon>Winogradskyella</taxon>
    </lineage>
</organism>
<dbReference type="Gene3D" id="3.80.30.20">
    <property type="entry name" value="tm_1862 like domain"/>
    <property type="match status" value="1"/>
</dbReference>
<dbReference type="PROSITE" id="PS51332">
    <property type="entry name" value="B12_BINDING"/>
    <property type="match status" value="1"/>
</dbReference>
<dbReference type="Pfam" id="PF02310">
    <property type="entry name" value="B12-binding"/>
    <property type="match status" value="1"/>
</dbReference>
<evidence type="ECO:0000256" key="2">
    <source>
        <dbReference type="ARBA" id="ARBA00022603"/>
    </source>
</evidence>
<comment type="caution">
    <text evidence="10">The sequence shown here is derived from an EMBL/GenBank/DDBJ whole genome shotgun (WGS) entry which is preliminary data.</text>
</comment>
<evidence type="ECO:0000259" key="9">
    <source>
        <dbReference type="PROSITE" id="PS51918"/>
    </source>
</evidence>
<evidence type="ECO:0000256" key="5">
    <source>
        <dbReference type="ARBA" id="ARBA00022723"/>
    </source>
</evidence>
<evidence type="ECO:0000313" key="10">
    <source>
        <dbReference type="EMBL" id="MBC2843632.1"/>
    </source>
</evidence>
<dbReference type="SFLD" id="SFLDG01082">
    <property type="entry name" value="B12-binding_domain_containing"/>
    <property type="match status" value="1"/>
</dbReference>
<feature type="domain" description="Radical SAM core" evidence="9">
    <location>
        <begin position="191"/>
        <end position="416"/>
    </location>
</feature>
<keyword evidence="3" id="KW-0808">Transferase</keyword>
<reference evidence="10" key="1">
    <citation type="submission" date="2020-08" db="EMBL/GenBank/DDBJ databases">
        <title>Winogradskyella ouciana sp. nov., isolated from the hadal seawater of the Mariana Trench.</title>
        <authorList>
            <person name="He X."/>
        </authorList>
    </citation>
    <scope>NUCLEOTIDE SEQUENCE [LARGE SCALE GENOMIC DNA]</scope>
    <source>
        <strain evidence="10">KCTC 52348</strain>
    </source>
</reference>
<dbReference type="InterPro" id="IPR006638">
    <property type="entry name" value="Elp3/MiaA/NifB-like_rSAM"/>
</dbReference>